<gene>
    <name evidence="2" type="ORF">ENO59_07910</name>
</gene>
<dbReference type="InterPro" id="IPR020904">
    <property type="entry name" value="Sc_DH/Rdtase_CS"/>
</dbReference>
<evidence type="ECO:0000313" key="2">
    <source>
        <dbReference type="EMBL" id="HER96428.1"/>
    </source>
</evidence>
<comment type="caution">
    <text evidence="2">The sequence shown here is derived from an EMBL/GenBank/DDBJ whole genome shotgun (WGS) entry which is preliminary data.</text>
</comment>
<organism evidence="2">
    <name type="scientific">Rhodothermus marinus</name>
    <name type="common">Rhodothermus obamensis</name>
    <dbReference type="NCBI Taxonomy" id="29549"/>
    <lineage>
        <taxon>Bacteria</taxon>
        <taxon>Pseudomonadati</taxon>
        <taxon>Rhodothermota</taxon>
        <taxon>Rhodothermia</taxon>
        <taxon>Rhodothermales</taxon>
        <taxon>Rhodothermaceae</taxon>
        <taxon>Rhodothermus</taxon>
    </lineage>
</organism>
<dbReference type="Gene3D" id="3.40.50.720">
    <property type="entry name" value="NAD(P)-binding Rossmann-like Domain"/>
    <property type="match status" value="1"/>
</dbReference>
<proteinExistence type="inferred from homology"/>
<dbReference type="GO" id="GO:0047936">
    <property type="term" value="F:glucose 1-dehydrogenase [NAD(P)+] activity"/>
    <property type="evidence" value="ECO:0007669"/>
    <property type="project" value="UniProtKB-EC"/>
</dbReference>
<evidence type="ECO:0000256" key="1">
    <source>
        <dbReference type="ARBA" id="ARBA00006484"/>
    </source>
</evidence>
<comment type="similarity">
    <text evidence="1">Belongs to the short-chain dehydrogenases/reductases (SDR) family.</text>
</comment>
<accession>A0A7V2F6Z1</accession>
<dbReference type="NCBIfam" id="NF005559">
    <property type="entry name" value="PRK07231.1"/>
    <property type="match status" value="1"/>
</dbReference>
<dbReference type="PRINTS" id="PR00080">
    <property type="entry name" value="SDRFAMILY"/>
</dbReference>
<name>A0A7V2F6Z1_RHOMR</name>
<keyword evidence="2" id="KW-0560">Oxidoreductase</keyword>
<dbReference type="EMBL" id="DSGB01000005">
    <property type="protein sequence ID" value="HER96428.1"/>
    <property type="molecule type" value="Genomic_DNA"/>
</dbReference>
<dbReference type="FunFam" id="3.40.50.720:FF:000084">
    <property type="entry name" value="Short-chain dehydrogenase reductase"/>
    <property type="match status" value="1"/>
</dbReference>
<dbReference type="SUPFAM" id="SSF51735">
    <property type="entry name" value="NAD(P)-binding Rossmann-fold domains"/>
    <property type="match status" value="1"/>
</dbReference>
<reference evidence="2" key="1">
    <citation type="journal article" date="2020" name="mSystems">
        <title>Genome- and Community-Level Interaction Insights into Carbon Utilization and Element Cycling Functions of Hydrothermarchaeota in Hydrothermal Sediment.</title>
        <authorList>
            <person name="Zhou Z."/>
            <person name="Liu Y."/>
            <person name="Xu W."/>
            <person name="Pan J."/>
            <person name="Luo Z.H."/>
            <person name="Li M."/>
        </authorList>
    </citation>
    <scope>NUCLEOTIDE SEQUENCE [LARGE SCALE GENOMIC DNA]</scope>
    <source>
        <strain evidence="2">SpSt-143</strain>
    </source>
</reference>
<dbReference type="PRINTS" id="PR00081">
    <property type="entry name" value="GDHRDH"/>
</dbReference>
<dbReference type="InterPro" id="IPR002347">
    <property type="entry name" value="SDR_fam"/>
</dbReference>
<sequence length="266" mass="28071">MHTPQRPFSADLTGKVALVTGASRGIGRAIAEAYAAAGAHVVLAARKPEGLEAVAQAIRAQGGQALPIAAHVGHPEAVTMLVQKAVEQFGGIDILVNNAATNPHFGPLLEAEPAHWDKTFEVNVKGYVYTTRACYPYMKQRGKGKIINMASIAGQRPLPGMGVYCVTKAAVLMLTEVLAAELAADNIQVNAIVPGFIRTQFSRVLWETPAIHEAIIRQIPQHRMAEPEELVGAALFLASSASDYMTGAALTLDGGLLIGSPALHAL</sequence>
<dbReference type="AlphaFoldDB" id="A0A7V2F6Z1"/>
<dbReference type="PROSITE" id="PS00061">
    <property type="entry name" value="ADH_SHORT"/>
    <property type="match status" value="1"/>
</dbReference>
<dbReference type="InterPro" id="IPR036291">
    <property type="entry name" value="NAD(P)-bd_dom_sf"/>
</dbReference>
<protein>
    <submittedName>
        <fullName evidence="2">Glucose 1-dehydrogenase</fullName>
        <ecNumber evidence="2">1.1.1.47</ecNumber>
    </submittedName>
</protein>
<dbReference type="Pfam" id="PF13561">
    <property type="entry name" value="adh_short_C2"/>
    <property type="match status" value="1"/>
</dbReference>
<dbReference type="CDD" id="cd05233">
    <property type="entry name" value="SDR_c"/>
    <property type="match status" value="1"/>
</dbReference>
<dbReference type="PANTHER" id="PTHR43943">
    <property type="entry name" value="DEHYDROGENASE/REDUCTASE (SDR FAMILY) MEMBER 4"/>
    <property type="match status" value="1"/>
</dbReference>
<dbReference type="EC" id="1.1.1.47" evidence="2"/>
<dbReference type="PANTHER" id="PTHR43943:SF2">
    <property type="entry name" value="DEHYDROGENASE_REDUCTASE 4"/>
    <property type="match status" value="1"/>
</dbReference>